<keyword evidence="10" id="KW-1185">Reference proteome</keyword>
<feature type="binding site" evidence="7">
    <location>
        <position position="184"/>
    </location>
    <ligand>
        <name>Zn(2+)</name>
        <dbReference type="ChEBI" id="CHEBI:29105"/>
        <note>catalytic</note>
    </ligand>
</feature>
<evidence type="ECO:0000256" key="5">
    <source>
        <dbReference type="ARBA" id="ARBA00023136"/>
    </source>
</evidence>
<dbReference type="OrthoDB" id="277121at2"/>
<feature type="transmembrane region" description="Helical" evidence="8">
    <location>
        <begin position="104"/>
        <end position="123"/>
    </location>
</feature>
<dbReference type="InterPro" id="IPR008901">
    <property type="entry name" value="ACER"/>
</dbReference>
<feature type="transmembrane region" description="Helical" evidence="8">
    <location>
        <begin position="71"/>
        <end position="92"/>
    </location>
</feature>
<keyword evidence="6" id="KW-0479">Metal-binding</keyword>
<reference evidence="9 10" key="1">
    <citation type="submission" date="2019-08" db="EMBL/GenBank/DDBJ databases">
        <title>Deep-cultivation of Planctomycetes and their phenomic and genomic characterization uncovers novel biology.</title>
        <authorList>
            <person name="Wiegand S."/>
            <person name="Jogler M."/>
            <person name="Boedeker C."/>
            <person name="Pinto D."/>
            <person name="Vollmers J."/>
            <person name="Rivas-Marin E."/>
            <person name="Kohn T."/>
            <person name="Peeters S.H."/>
            <person name="Heuer A."/>
            <person name="Rast P."/>
            <person name="Oberbeckmann S."/>
            <person name="Bunk B."/>
            <person name="Jeske O."/>
            <person name="Meyerdierks A."/>
            <person name="Storesund J.E."/>
            <person name="Kallscheuer N."/>
            <person name="Luecker S."/>
            <person name="Lage O.M."/>
            <person name="Pohl T."/>
            <person name="Merkel B.J."/>
            <person name="Hornburger P."/>
            <person name="Mueller R.-W."/>
            <person name="Bruemmer F."/>
            <person name="Labrenz M."/>
            <person name="Spormann A.M."/>
            <person name="Op den Camp H."/>
            <person name="Overmann J."/>
            <person name="Amann R."/>
            <person name="Jetten M.S.M."/>
            <person name="Mascher T."/>
            <person name="Medema M.H."/>
            <person name="Devos D.P."/>
            <person name="Kaster A.-K."/>
            <person name="Ovreas L."/>
            <person name="Rohde M."/>
            <person name="Galperin M.Y."/>
            <person name="Jogler C."/>
        </authorList>
    </citation>
    <scope>NUCLEOTIDE SEQUENCE [LARGE SCALE GENOMIC DNA]</scope>
    <source>
        <strain evidence="9 10">OJF2</strain>
    </source>
</reference>
<sequence length="216" mass="23031">MLDYYCERCGPGLWAEPLNATSNLAFFVAALAAWRLARRLRAMTAGAATLIGLAAAVGVGSALFHTFATPWANVADLAPILAFQLAFLWLYLRHAARLGTRPAAALVATHAVTCVLMVFLPPYFNGSVLYAPTLVVLIGLATYHARTGQPGRWTLAAAAGVFCASLAFRSIDELICPSFPYGTHFLWHLLNGILLYLAMRAIILTAGADPGRTPGG</sequence>
<dbReference type="Proteomes" id="UP000324233">
    <property type="component" value="Chromosome"/>
</dbReference>
<dbReference type="GO" id="GO:0016811">
    <property type="term" value="F:hydrolase activity, acting on carbon-nitrogen (but not peptide) bonds, in linear amides"/>
    <property type="evidence" value="ECO:0007669"/>
    <property type="project" value="InterPro"/>
</dbReference>
<dbReference type="EMBL" id="CP042997">
    <property type="protein sequence ID" value="QEH38115.1"/>
    <property type="molecule type" value="Genomic_DNA"/>
</dbReference>
<dbReference type="GO" id="GO:0046872">
    <property type="term" value="F:metal ion binding"/>
    <property type="evidence" value="ECO:0007669"/>
    <property type="project" value="UniProtKB-KW"/>
</dbReference>
<evidence type="ECO:0000256" key="4">
    <source>
        <dbReference type="ARBA" id="ARBA00022989"/>
    </source>
</evidence>
<organism evidence="9 10">
    <name type="scientific">Aquisphaera giovannonii</name>
    <dbReference type="NCBI Taxonomy" id="406548"/>
    <lineage>
        <taxon>Bacteria</taxon>
        <taxon>Pseudomonadati</taxon>
        <taxon>Planctomycetota</taxon>
        <taxon>Planctomycetia</taxon>
        <taxon>Isosphaerales</taxon>
        <taxon>Isosphaeraceae</taxon>
        <taxon>Aquisphaera</taxon>
    </lineage>
</organism>
<keyword evidence="7" id="KW-0862">Zinc</keyword>
<accession>A0A5B9WDH7</accession>
<dbReference type="KEGG" id="agv:OJF2_67130"/>
<comment type="cofactor">
    <cofactor evidence="7">
        <name>Zn(2+)</name>
        <dbReference type="ChEBI" id="CHEBI:29105"/>
    </cofactor>
</comment>
<feature type="transmembrane region" description="Helical" evidence="8">
    <location>
        <begin position="153"/>
        <end position="171"/>
    </location>
</feature>
<keyword evidence="2 8" id="KW-0812">Transmembrane</keyword>
<feature type="binding site" evidence="6">
    <location>
        <position position="16"/>
    </location>
    <ligand>
        <name>Ca(2+)</name>
        <dbReference type="ChEBI" id="CHEBI:29108"/>
    </ligand>
</feature>
<evidence type="ECO:0000256" key="1">
    <source>
        <dbReference type="ARBA" id="ARBA00004141"/>
    </source>
</evidence>
<dbReference type="RefSeq" id="WP_148597592.1">
    <property type="nucleotide sequence ID" value="NZ_CP042997.1"/>
</dbReference>
<feature type="binding site" evidence="7">
    <location>
        <position position="65"/>
    </location>
    <ligand>
        <name>Zn(2+)</name>
        <dbReference type="ChEBI" id="CHEBI:29105"/>
        <note>catalytic</note>
    </ligand>
</feature>
<proteinExistence type="predicted"/>
<keyword evidence="5 8" id="KW-0472">Membrane</keyword>
<feature type="transmembrane region" description="Helical" evidence="8">
    <location>
        <begin position="183"/>
        <end position="203"/>
    </location>
</feature>
<dbReference type="GO" id="GO:0006672">
    <property type="term" value="P:ceramide metabolic process"/>
    <property type="evidence" value="ECO:0007669"/>
    <property type="project" value="InterPro"/>
</dbReference>
<name>A0A5B9WDH7_9BACT</name>
<keyword evidence="4 8" id="KW-1133">Transmembrane helix</keyword>
<evidence type="ECO:0000256" key="3">
    <source>
        <dbReference type="ARBA" id="ARBA00022801"/>
    </source>
</evidence>
<dbReference type="GO" id="GO:0016020">
    <property type="term" value="C:membrane"/>
    <property type="evidence" value="ECO:0007669"/>
    <property type="project" value="UniProtKB-SubCell"/>
</dbReference>
<evidence type="ECO:0000313" key="9">
    <source>
        <dbReference type="EMBL" id="QEH38115.1"/>
    </source>
</evidence>
<keyword evidence="3" id="KW-0378">Hydrolase</keyword>
<gene>
    <name evidence="9" type="ORF">OJF2_67130</name>
</gene>
<keyword evidence="6" id="KW-0106">Calcium</keyword>
<feature type="transmembrane region" description="Helical" evidence="8">
    <location>
        <begin position="44"/>
        <end position="65"/>
    </location>
</feature>
<feature type="transmembrane region" description="Helical" evidence="8">
    <location>
        <begin position="20"/>
        <end position="37"/>
    </location>
</feature>
<evidence type="ECO:0000256" key="6">
    <source>
        <dbReference type="PIRSR" id="PIRSR608901-1"/>
    </source>
</evidence>
<evidence type="ECO:0000313" key="10">
    <source>
        <dbReference type="Proteomes" id="UP000324233"/>
    </source>
</evidence>
<feature type="binding site" evidence="7">
    <location>
        <position position="188"/>
    </location>
    <ligand>
        <name>Zn(2+)</name>
        <dbReference type="ChEBI" id="CHEBI:29105"/>
        <note>catalytic</note>
    </ligand>
</feature>
<protein>
    <submittedName>
        <fullName evidence="9">Ceramidase</fullName>
    </submittedName>
</protein>
<comment type="subcellular location">
    <subcellularLocation>
        <location evidence="1">Membrane</location>
        <topology evidence="1">Multi-pass membrane protein</topology>
    </subcellularLocation>
</comment>
<evidence type="ECO:0000256" key="8">
    <source>
        <dbReference type="SAM" id="Phobius"/>
    </source>
</evidence>
<feature type="transmembrane region" description="Helical" evidence="8">
    <location>
        <begin position="129"/>
        <end position="146"/>
    </location>
</feature>
<evidence type="ECO:0000256" key="2">
    <source>
        <dbReference type="ARBA" id="ARBA00022692"/>
    </source>
</evidence>
<dbReference type="Pfam" id="PF05875">
    <property type="entry name" value="Ceramidase"/>
    <property type="match status" value="1"/>
</dbReference>
<dbReference type="AlphaFoldDB" id="A0A5B9WDH7"/>
<evidence type="ECO:0000256" key="7">
    <source>
        <dbReference type="PIRSR" id="PIRSR608901-2"/>
    </source>
</evidence>